<keyword evidence="1" id="KW-0812">Transmembrane</keyword>
<feature type="transmembrane region" description="Helical" evidence="1">
    <location>
        <begin position="20"/>
        <end position="49"/>
    </location>
</feature>
<organism evidence="2 3">
    <name type="scientific">Steinernema hermaphroditum</name>
    <dbReference type="NCBI Taxonomy" id="289476"/>
    <lineage>
        <taxon>Eukaryota</taxon>
        <taxon>Metazoa</taxon>
        <taxon>Ecdysozoa</taxon>
        <taxon>Nematoda</taxon>
        <taxon>Chromadorea</taxon>
        <taxon>Rhabditida</taxon>
        <taxon>Tylenchina</taxon>
        <taxon>Panagrolaimomorpha</taxon>
        <taxon>Strongyloidoidea</taxon>
        <taxon>Steinernematidae</taxon>
        <taxon>Steinernema</taxon>
    </lineage>
</organism>
<keyword evidence="1" id="KW-0472">Membrane</keyword>
<evidence type="ECO:0000256" key="1">
    <source>
        <dbReference type="SAM" id="Phobius"/>
    </source>
</evidence>
<evidence type="ECO:0000313" key="3">
    <source>
        <dbReference type="Proteomes" id="UP001175271"/>
    </source>
</evidence>
<keyword evidence="1" id="KW-1133">Transmembrane helix</keyword>
<proteinExistence type="predicted"/>
<comment type="caution">
    <text evidence="2">The sequence shown here is derived from an EMBL/GenBank/DDBJ whole genome shotgun (WGS) entry which is preliminary data.</text>
</comment>
<protein>
    <recommendedName>
        <fullName evidence="4">G-protein coupled receptors family 1 profile domain-containing protein</fullName>
    </recommendedName>
</protein>
<evidence type="ECO:0000313" key="2">
    <source>
        <dbReference type="EMBL" id="KAK0401143.1"/>
    </source>
</evidence>
<evidence type="ECO:0008006" key="4">
    <source>
        <dbReference type="Google" id="ProtNLM"/>
    </source>
</evidence>
<name>A0AA39HAA8_9BILA</name>
<gene>
    <name evidence="2" type="ORF">QR680_015611</name>
</gene>
<dbReference type="Pfam" id="PF10318">
    <property type="entry name" value="7TM_GPCR_Srh"/>
    <property type="match status" value="1"/>
</dbReference>
<dbReference type="EMBL" id="JAUCMV010000004">
    <property type="protein sequence ID" value="KAK0401143.1"/>
    <property type="molecule type" value="Genomic_DNA"/>
</dbReference>
<reference evidence="2" key="1">
    <citation type="submission" date="2023-06" db="EMBL/GenBank/DDBJ databases">
        <title>Genomic analysis of the entomopathogenic nematode Steinernema hermaphroditum.</title>
        <authorList>
            <person name="Schwarz E.M."/>
            <person name="Heppert J.K."/>
            <person name="Baniya A."/>
            <person name="Schwartz H.T."/>
            <person name="Tan C.-H."/>
            <person name="Antoshechkin I."/>
            <person name="Sternberg P.W."/>
            <person name="Goodrich-Blair H."/>
            <person name="Dillman A.R."/>
        </authorList>
    </citation>
    <scope>NUCLEOTIDE SEQUENCE</scope>
    <source>
        <strain evidence="2">PS9179</strain>
        <tissue evidence="2">Whole animal</tissue>
    </source>
</reference>
<accession>A0AA39HAA8</accession>
<dbReference type="Proteomes" id="UP001175271">
    <property type="component" value="Unassembled WGS sequence"/>
</dbReference>
<sequence>MYLILFKSPKRLQTYKYILLNIAIWVFAYEIVQNVIALPMPIIEILGFYAEGLAKALSPEGGFACFVGIVFCIGQYIVALLFAFFYRYRALKIDFGVCGVNPTKWHYRLMRSLAVQTAAPVVLFVVPLSLVMVIKYADKSCLHPATELQHIPGSFSNINLNLSTLHSGCSLAML</sequence>
<keyword evidence="3" id="KW-1185">Reference proteome</keyword>
<dbReference type="AlphaFoldDB" id="A0AA39HAA8"/>
<feature type="transmembrane region" description="Helical" evidence="1">
    <location>
        <begin position="113"/>
        <end position="134"/>
    </location>
</feature>
<feature type="transmembrane region" description="Helical" evidence="1">
    <location>
        <begin position="61"/>
        <end position="86"/>
    </location>
</feature>
<dbReference type="InterPro" id="IPR019422">
    <property type="entry name" value="7TM_GPCR_serpentine_rcpt_Srh"/>
</dbReference>